<dbReference type="InterPro" id="IPR025157">
    <property type="entry name" value="Hemagglutinin_rpt"/>
</dbReference>
<organism evidence="2 3">
    <name type="scientific">Variovorax ginsengisoli</name>
    <dbReference type="NCBI Taxonomy" id="363844"/>
    <lineage>
        <taxon>Bacteria</taxon>
        <taxon>Pseudomonadati</taxon>
        <taxon>Pseudomonadota</taxon>
        <taxon>Betaproteobacteria</taxon>
        <taxon>Burkholderiales</taxon>
        <taxon>Comamonadaceae</taxon>
        <taxon>Variovorax</taxon>
    </lineage>
</organism>
<reference evidence="2 3" key="1">
    <citation type="submission" date="2023-07" db="EMBL/GenBank/DDBJ databases">
        <title>Sorghum-associated microbial communities from plants grown in Nebraska, USA.</title>
        <authorList>
            <person name="Schachtman D."/>
        </authorList>
    </citation>
    <scope>NUCLEOTIDE SEQUENCE [LARGE SCALE GENOMIC DNA]</scope>
    <source>
        <strain evidence="2 3">DS1607</strain>
    </source>
</reference>
<feature type="region of interest" description="Disordered" evidence="1">
    <location>
        <begin position="327"/>
        <end position="359"/>
    </location>
</feature>
<feature type="compositionally biased region" description="Polar residues" evidence="1">
    <location>
        <begin position="262"/>
        <end position="274"/>
    </location>
</feature>
<evidence type="ECO:0008006" key="4">
    <source>
        <dbReference type="Google" id="ProtNLM"/>
    </source>
</evidence>
<dbReference type="RefSeq" id="WP_307687702.1">
    <property type="nucleotide sequence ID" value="NZ_JAUSRO010000001.1"/>
</dbReference>
<proteinExistence type="predicted"/>
<feature type="region of interest" description="Disordered" evidence="1">
    <location>
        <begin position="844"/>
        <end position="871"/>
    </location>
</feature>
<feature type="region of interest" description="Disordered" evidence="1">
    <location>
        <begin position="245"/>
        <end position="285"/>
    </location>
</feature>
<evidence type="ECO:0000313" key="2">
    <source>
        <dbReference type="EMBL" id="MDP9897878.1"/>
    </source>
</evidence>
<gene>
    <name evidence="2" type="ORF">J2W36_000111</name>
</gene>
<sequence>MYRAATLTSDIVWMQTQTVTLPDGSTQDVLVPKVYVAQTGPNAVKPGGALITGDDIRIEAGNIVNRGGTLGGANTQRAVLVASADIVNQGGVIQADAVGLKAGGDILNQTLTKTQTYGQNDAQVMAAGRITSLSNVGRIQAGNALVIDAGRDVVDTAGRIGSGGTASIGAGRDLKFDSLATGSSYQAQIGASSMLREDTQANVGQVTVGKDLQIVAGRDLKLEGTQASSGGTALLRAGGDLSLEAATSGQASDQRSDPVGTQYRQTRSQTTVQGASVKAGGDLTANAGTQEAGNLTVTGSQLDAKGATALGASRDIVIDTTRQTQASDDFTHSNRNGFLSKKSTTDSETRGSDVAAGSSVGGKTVMLSSGRDLQVTGSEIIADQGTTLMAKNNIAIEAATNTFTQSQFHEEKKSGLMGSGGIGVTIGSRAQSEDQKSASTTASASTIGAIAGNVTMVAGNTYRQVGSDVLAPGGDVGILAKNVDIVEARETYRSDTEQKQRSGGLTIAPTAPVLTAAQGVASTARAVGQTGNARAQALGAASVAMGAKSVVDTVAQSPSQAAGINLSISIGSSRNQSNSTEHSDAARGSTVVGGGNVVIAATGAGTDSNLTVQGGDIRAGQGVTLLADNQISLLAAQNDWDQHSTNKGSAASLGVSFGTSGFLVNASASQSKGRSDGTETLYTNTHVTAGDKATLVSGGDTTLRGAVVAANAVKADVGGDLRIESLQDRAKSDSKQQSAGGAVSVGAGVWSASVSASSAKASGEYASVTERSGIKAGDGGFDVNVQGDTDLKGGVISSTQAAIDGKMNSFQTASIATSDIVNRDTYKASGATLGVGLSGGSDKNGYALPTRTGGSAGAGKASGHETSVTRSGISGIAGDEAVRTDTDSTHALAKTWNTDTLVKDVQAQAQITQGFGANASKAVGDYAGDKAAELRREGKEEEAKAWDEGGTNRSLAHALLGGLTGGMQGAAGAGFAALAAPAISDLTKDLPDSVKGAVGAGLAAGLGASVGGSGGAAAGLNEDLNNRQLHQREYDYAKKNAKLVAKKLGISESDAEGRIVAEMLRNSDKDTAEGTGGVHDYEVRGVIGCQNLNCNASKTDPNYANADFNSQYISGNQEGYDRGLGQLPTGKTYNQLVASNIQNDPVGATVAGAGMVGLGYLMGGAGAATGVKVFGAGVGALANYAFQSGGQPTDWLDVGIAGGTGFLTSGLGLGSSVMINTGGSVLGSGIKGENPNAGMGAAAVGTVVGYGLGAGVQGGVQRAVDPQNWYRPQWIDMGMGMSRPNTPSAIPGALGNVGSSLVQERFGNEIKNAIGQRQGK</sequence>
<dbReference type="EMBL" id="JAUSRO010000001">
    <property type="protein sequence ID" value="MDP9897878.1"/>
    <property type="molecule type" value="Genomic_DNA"/>
</dbReference>
<dbReference type="Pfam" id="PF13332">
    <property type="entry name" value="Fil_haemagg_2"/>
    <property type="match status" value="4"/>
</dbReference>
<accession>A0ABT9S0K0</accession>
<keyword evidence="3" id="KW-1185">Reference proteome</keyword>
<comment type="caution">
    <text evidence="2">The sequence shown here is derived from an EMBL/GenBank/DDBJ whole genome shotgun (WGS) entry which is preliminary data.</text>
</comment>
<name>A0ABT9S0K0_9BURK</name>
<dbReference type="Proteomes" id="UP001226867">
    <property type="component" value="Unassembled WGS sequence"/>
</dbReference>
<feature type="compositionally biased region" description="Polar residues" evidence="1">
    <location>
        <begin position="327"/>
        <end position="337"/>
    </location>
</feature>
<evidence type="ECO:0000313" key="3">
    <source>
        <dbReference type="Proteomes" id="UP001226867"/>
    </source>
</evidence>
<protein>
    <recommendedName>
        <fullName evidence="4">Filamentous hemagglutinin</fullName>
    </recommendedName>
</protein>
<evidence type="ECO:0000256" key="1">
    <source>
        <dbReference type="SAM" id="MobiDB-lite"/>
    </source>
</evidence>